<evidence type="ECO:0000259" key="12">
    <source>
        <dbReference type="PROSITE" id="PS50926"/>
    </source>
</evidence>
<evidence type="ECO:0000256" key="2">
    <source>
        <dbReference type="ARBA" id="ARBA00022552"/>
    </source>
</evidence>
<keyword evidence="5 9" id="KW-0949">S-adenosyl-L-methionine</keyword>
<sequence length="455" mass="50545">MSRKHNKLNAMEPMALTVTKLGHDGRGIAHREDGKLIFVDGALPGEQVVVKLTNLHKKYDEGRVIEVITASSDRVDAPCAHFGVCGGCSLQHMSREAQLTLKHSVLAEHLQHFGGIVPQEWLPPLVSDNISYRRKARMGVRYVIKKEKLLVGFRERQASFLAELDSCVVMDPRLGLSITAFRELIGGLEARDHIPQIEVAAGDELDGVAPVALVFRHMNELSKSDRQALIDFCAERGWQCYLQPGNYDTVHKVWPEDGPDRLAYELPFQTPNGTDLRLAFHPNDFTQVNAEINQRMLPLALDLLDIQPEDRVLDLFCGLGNFTLPLATKAREVVGVEGSQAMVLRGQENATANGLNNVSFYMHDLTKEIASQPWATLGFDRVLIDPPRSGALEVLPHIVSLKPKRIVYVSCNPATLARDAGELAKAGYVLLKAGIMDMFTHTTHVESIAVFEKRR</sequence>
<dbReference type="EC" id="2.1.1.190" evidence="9"/>
<dbReference type="Pfam" id="PF01938">
    <property type="entry name" value="TRAM"/>
    <property type="match status" value="1"/>
</dbReference>
<feature type="active site" evidence="11">
    <location>
        <position position="411"/>
    </location>
</feature>
<dbReference type="PANTHER" id="PTHR11061">
    <property type="entry name" value="RNA M5U METHYLTRANSFERASE"/>
    <property type="match status" value="1"/>
</dbReference>
<organism evidence="13 14">
    <name type="scientific">Paraperlucidibaca wandonensis</name>
    <dbReference type="NCBI Taxonomy" id="1268273"/>
    <lineage>
        <taxon>Bacteria</taxon>
        <taxon>Pseudomonadati</taxon>
        <taxon>Pseudomonadota</taxon>
        <taxon>Gammaproteobacteria</taxon>
        <taxon>Moraxellales</taxon>
        <taxon>Moraxellaceae</taxon>
        <taxon>Paraperlucidibaca</taxon>
    </lineage>
</organism>
<feature type="binding site" evidence="9 10">
    <location>
        <position position="385"/>
    </location>
    <ligand>
        <name>S-adenosyl-L-methionine</name>
        <dbReference type="ChEBI" id="CHEBI:59789"/>
    </ligand>
</feature>
<evidence type="ECO:0000256" key="7">
    <source>
        <dbReference type="ARBA" id="ARBA00023004"/>
    </source>
</evidence>
<keyword evidence="3 9" id="KW-0489">Methyltransferase</keyword>
<evidence type="ECO:0000256" key="9">
    <source>
        <dbReference type="HAMAP-Rule" id="MF_01010"/>
    </source>
</evidence>
<dbReference type="HAMAP" id="MF_01010">
    <property type="entry name" value="23SrRNA_methyltr_RlmD"/>
    <property type="match status" value="1"/>
</dbReference>
<dbReference type="Gene3D" id="2.40.50.140">
    <property type="entry name" value="Nucleic acid-binding proteins"/>
    <property type="match status" value="1"/>
</dbReference>
<dbReference type="InterPro" id="IPR012340">
    <property type="entry name" value="NA-bd_OB-fold"/>
</dbReference>
<feature type="binding site" evidence="9">
    <location>
        <position position="85"/>
    </location>
    <ligand>
        <name>[4Fe-4S] cluster</name>
        <dbReference type="ChEBI" id="CHEBI:49883"/>
    </ligand>
</feature>
<evidence type="ECO:0000256" key="4">
    <source>
        <dbReference type="ARBA" id="ARBA00022679"/>
    </source>
</evidence>
<feature type="binding site" evidence="9">
    <location>
        <position position="167"/>
    </location>
    <ligand>
        <name>[4Fe-4S] cluster</name>
        <dbReference type="ChEBI" id="CHEBI:49883"/>
    </ligand>
</feature>
<feature type="binding site" evidence="9">
    <location>
        <position position="364"/>
    </location>
    <ligand>
        <name>S-adenosyl-L-methionine</name>
        <dbReference type="ChEBI" id="CHEBI:59789"/>
    </ligand>
</feature>
<name>A0ABW3HBI1_9GAMM</name>
<feature type="binding site" evidence="9">
    <location>
        <position position="88"/>
    </location>
    <ligand>
        <name>[4Fe-4S] cluster</name>
        <dbReference type="ChEBI" id="CHEBI:49883"/>
    </ligand>
</feature>
<dbReference type="Gene3D" id="2.40.50.1070">
    <property type="match status" value="1"/>
</dbReference>
<gene>
    <name evidence="9 13" type="primary">rlmD</name>
    <name evidence="13" type="ORF">ACFQ0F_00270</name>
</gene>
<keyword evidence="1 9" id="KW-0004">4Fe-4S</keyword>
<evidence type="ECO:0000256" key="10">
    <source>
        <dbReference type="PROSITE-ProRule" id="PRU01024"/>
    </source>
</evidence>
<dbReference type="Gene3D" id="3.40.50.150">
    <property type="entry name" value="Vaccinia Virus protein VP39"/>
    <property type="match status" value="1"/>
</dbReference>
<dbReference type="SUPFAM" id="SSF53335">
    <property type="entry name" value="S-adenosyl-L-methionine-dependent methyltransferases"/>
    <property type="match status" value="1"/>
</dbReference>
<feature type="binding site" evidence="9 10">
    <location>
        <position position="287"/>
    </location>
    <ligand>
        <name>S-adenosyl-L-methionine</name>
        <dbReference type="ChEBI" id="CHEBI:59789"/>
    </ligand>
</feature>
<keyword evidence="8 9" id="KW-0411">Iron-sulfur</keyword>
<proteinExistence type="inferred from homology"/>
<comment type="caution">
    <text evidence="13">The sequence shown here is derived from an EMBL/GenBank/DDBJ whole genome shotgun (WGS) entry which is preliminary data.</text>
</comment>
<feature type="domain" description="TRAM" evidence="12">
    <location>
        <begin position="7"/>
        <end position="66"/>
    </location>
</feature>
<feature type="binding site" evidence="9">
    <location>
        <position position="79"/>
    </location>
    <ligand>
        <name>[4Fe-4S] cluster</name>
        <dbReference type="ChEBI" id="CHEBI:49883"/>
    </ligand>
</feature>
<dbReference type="RefSeq" id="WP_379067804.1">
    <property type="nucleotide sequence ID" value="NZ_JBHTIT010000001.1"/>
</dbReference>
<evidence type="ECO:0000256" key="5">
    <source>
        <dbReference type="ARBA" id="ARBA00022691"/>
    </source>
</evidence>
<evidence type="ECO:0000256" key="1">
    <source>
        <dbReference type="ARBA" id="ARBA00022485"/>
    </source>
</evidence>
<dbReference type="GO" id="GO:0032259">
    <property type="term" value="P:methylation"/>
    <property type="evidence" value="ECO:0007669"/>
    <property type="project" value="UniProtKB-KW"/>
</dbReference>
<keyword evidence="7 9" id="KW-0408">Iron</keyword>
<feature type="binding site" evidence="9">
    <location>
        <position position="321"/>
    </location>
    <ligand>
        <name>S-adenosyl-L-methionine</name>
        <dbReference type="ChEBI" id="CHEBI:59789"/>
    </ligand>
</feature>
<dbReference type="NCBIfam" id="NF009639">
    <property type="entry name" value="PRK13168.1"/>
    <property type="match status" value="1"/>
</dbReference>
<comment type="similarity">
    <text evidence="9">Belongs to the class I-like SAM-binding methyltransferase superfamily. RNA M5U methyltransferase family. RlmD subfamily.</text>
</comment>
<evidence type="ECO:0000256" key="6">
    <source>
        <dbReference type="ARBA" id="ARBA00022723"/>
    </source>
</evidence>
<protein>
    <recommendedName>
        <fullName evidence="9">23S rRNA (uracil(1939)-C(5))-methyltransferase RlmD</fullName>
        <ecNumber evidence="9">2.1.1.190</ecNumber>
    </recommendedName>
    <alternativeName>
        <fullName evidence="9">23S rRNA(m5U1939)-methyltransferase</fullName>
    </alternativeName>
</protein>
<keyword evidence="6 9" id="KW-0479">Metal-binding</keyword>
<comment type="function">
    <text evidence="9">Catalyzes the formation of 5-methyl-uridine at position 1939 (m5U1939) in 23S rRNA.</text>
</comment>
<dbReference type="Pfam" id="PF05958">
    <property type="entry name" value="tRNA_U5-meth_tr"/>
    <property type="match status" value="1"/>
</dbReference>
<evidence type="ECO:0000256" key="8">
    <source>
        <dbReference type="ARBA" id="ARBA00023014"/>
    </source>
</evidence>
<keyword evidence="14" id="KW-1185">Reference proteome</keyword>
<feature type="binding site" evidence="9 10">
    <location>
        <position position="337"/>
    </location>
    <ligand>
        <name>S-adenosyl-L-methionine</name>
        <dbReference type="ChEBI" id="CHEBI:59789"/>
    </ligand>
</feature>
<dbReference type="PROSITE" id="PS01230">
    <property type="entry name" value="TRMA_1"/>
    <property type="match status" value="1"/>
</dbReference>
<evidence type="ECO:0000256" key="3">
    <source>
        <dbReference type="ARBA" id="ARBA00022603"/>
    </source>
</evidence>
<dbReference type="SUPFAM" id="SSF50249">
    <property type="entry name" value="Nucleic acid-binding proteins"/>
    <property type="match status" value="1"/>
</dbReference>
<accession>A0ABW3HBI1</accession>
<dbReference type="PROSITE" id="PS50926">
    <property type="entry name" value="TRAM"/>
    <property type="match status" value="1"/>
</dbReference>
<keyword evidence="2 9" id="KW-0698">rRNA processing</keyword>
<dbReference type="EMBL" id="JBHTIT010000001">
    <property type="protein sequence ID" value="MFD0948841.1"/>
    <property type="molecule type" value="Genomic_DNA"/>
</dbReference>
<dbReference type="Proteomes" id="UP001597044">
    <property type="component" value="Unassembled WGS sequence"/>
</dbReference>
<evidence type="ECO:0000256" key="11">
    <source>
        <dbReference type="PROSITE-ProRule" id="PRU10015"/>
    </source>
</evidence>
<dbReference type="PROSITE" id="PS51687">
    <property type="entry name" value="SAM_MT_RNA_M5U"/>
    <property type="match status" value="1"/>
</dbReference>
<dbReference type="InterPro" id="IPR001566">
    <property type="entry name" value="23S_rRNA_MeTrfase_RlmD"/>
</dbReference>
<dbReference type="InterPro" id="IPR029063">
    <property type="entry name" value="SAM-dependent_MTases_sf"/>
</dbReference>
<keyword evidence="4 9" id="KW-0808">Transferase</keyword>
<dbReference type="InterPro" id="IPR030390">
    <property type="entry name" value="MeTrfase_TrmA_AS"/>
</dbReference>
<dbReference type="InterPro" id="IPR002792">
    <property type="entry name" value="TRAM_dom"/>
</dbReference>
<evidence type="ECO:0000313" key="13">
    <source>
        <dbReference type="EMBL" id="MFD0948841.1"/>
    </source>
</evidence>
<evidence type="ECO:0000313" key="14">
    <source>
        <dbReference type="Proteomes" id="UP001597044"/>
    </source>
</evidence>
<reference evidence="14" key="1">
    <citation type="journal article" date="2019" name="Int. J. Syst. Evol. Microbiol.">
        <title>The Global Catalogue of Microorganisms (GCM) 10K type strain sequencing project: providing services to taxonomists for standard genome sequencing and annotation.</title>
        <authorList>
            <consortium name="The Broad Institute Genomics Platform"/>
            <consortium name="The Broad Institute Genome Sequencing Center for Infectious Disease"/>
            <person name="Wu L."/>
            <person name="Ma J."/>
        </authorList>
    </citation>
    <scope>NUCLEOTIDE SEQUENCE [LARGE SCALE GENOMIC DNA]</scope>
    <source>
        <strain evidence="14">CCUG 63419</strain>
    </source>
</reference>
<dbReference type="InterPro" id="IPR010280">
    <property type="entry name" value="U5_MeTrfase_fam"/>
</dbReference>
<dbReference type="GO" id="GO:0008168">
    <property type="term" value="F:methyltransferase activity"/>
    <property type="evidence" value="ECO:0007669"/>
    <property type="project" value="UniProtKB-KW"/>
</dbReference>
<feature type="binding site" evidence="9 10">
    <location>
        <position position="316"/>
    </location>
    <ligand>
        <name>S-adenosyl-L-methionine</name>
        <dbReference type="ChEBI" id="CHEBI:59789"/>
    </ligand>
</feature>
<dbReference type="CDD" id="cd02440">
    <property type="entry name" value="AdoMet_MTases"/>
    <property type="match status" value="1"/>
</dbReference>
<feature type="active site" description="Nucleophile" evidence="9 10">
    <location>
        <position position="411"/>
    </location>
</feature>
<dbReference type="NCBIfam" id="TIGR00479">
    <property type="entry name" value="rumA"/>
    <property type="match status" value="1"/>
</dbReference>
<comment type="catalytic activity">
    <reaction evidence="9">
        <text>uridine(1939) in 23S rRNA + S-adenosyl-L-methionine = 5-methyluridine(1939) in 23S rRNA + S-adenosyl-L-homocysteine + H(+)</text>
        <dbReference type="Rhea" id="RHEA:42908"/>
        <dbReference type="Rhea" id="RHEA-COMP:10278"/>
        <dbReference type="Rhea" id="RHEA-COMP:10279"/>
        <dbReference type="ChEBI" id="CHEBI:15378"/>
        <dbReference type="ChEBI" id="CHEBI:57856"/>
        <dbReference type="ChEBI" id="CHEBI:59789"/>
        <dbReference type="ChEBI" id="CHEBI:65315"/>
        <dbReference type="ChEBI" id="CHEBI:74447"/>
        <dbReference type="EC" id="2.1.1.190"/>
    </reaction>
</comment>
<dbReference type="PANTHER" id="PTHR11061:SF49">
    <property type="entry name" value="23S RRNA (URACIL(1939)-C(5))-METHYLTRANSFERASE RLMD"/>
    <property type="match status" value="1"/>
</dbReference>